<name>A0A329BPQ5_9BURK</name>
<feature type="active site" description="Proton donor/acceptor" evidence="3">
    <location>
        <position position="154"/>
    </location>
</feature>
<comment type="similarity">
    <text evidence="2">Belongs to the DapA family.</text>
</comment>
<keyword evidence="1 2" id="KW-0456">Lyase</keyword>
<evidence type="ECO:0000256" key="1">
    <source>
        <dbReference type="ARBA" id="ARBA00023239"/>
    </source>
</evidence>
<dbReference type="RefSeq" id="WP_111935036.1">
    <property type="nucleotide sequence ID" value="NZ_CADFFP010000031.1"/>
</dbReference>
<dbReference type="GO" id="GO:0008840">
    <property type="term" value="F:4-hydroxy-tetrahydrodipicolinate synthase activity"/>
    <property type="evidence" value="ECO:0007669"/>
    <property type="project" value="TreeGrafter"/>
</dbReference>
<dbReference type="Proteomes" id="UP000248918">
    <property type="component" value="Unassembled WGS sequence"/>
</dbReference>
<proteinExistence type="inferred from homology"/>
<feature type="region of interest" description="Disordered" evidence="5">
    <location>
        <begin position="324"/>
        <end position="344"/>
    </location>
</feature>
<dbReference type="SUPFAM" id="SSF51569">
    <property type="entry name" value="Aldolase"/>
    <property type="match status" value="1"/>
</dbReference>
<gene>
    <name evidence="6" type="ORF">BX591_13249</name>
</gene>
<dbReference type="Pfam" id="PF00701">
    <property type="entry name" value="DHDPS"/>
    <property type="match status" value="1"/>
</dbReference>
<evidence type="ECO:0000313" key="7">
    <source>
        <dbReference type="Proteomes" id="UP000248918"/>
    </source>
</evidence>
<evidence type="ECO:0000313" key="6">
    <source>
        <dbReference type="EMBL" id="RAS20974.1"/>
    </source>
</evidence>
<dbReference type="InterPro" id="IPR013785">
    <property type="entry name" value="Aldolase_TIM"/>
</dbReference>
<evidence type="ECO:0000256" key="5">
    <source>
        <dbReference type="SAM" id="MobiDB-lite"/>
    </source>
</evidence>
<reference evidence="6 7" key="1">
    <citation type="submission" date="2018-06" db="EMBL/GenBank/DDBJ databases">
        <title>Genomic Encyclopedia of Type Strains, Phase III (KMG-III): the genomes of soil and plant-associated and newly described type strains.</title>
        <authorList>
            <person name="Whitman W."/>
        </authorList>
    </citation>
    <scope>NUCLEOTIDE SEQUENCE [LARGE SCALE GENOMIC DNA]</scope>
    <source>
        <strain evidence="6 7">LMG 23644</strain>
    </source>
</reference>
<protein>
    <submittedName>
        <fullName evidence="6">4-hydroxy-tetrahydrodipicolinate synthase</fullName>
    </submittedName>
</protein>
<feature type="binding site" evidence="4">
    <location>
        <position position="227"/>
    </location>
    <ligand>
        <name>pyruvate</name>
        <dbReference type="ChEBI" id="CHEBI:15361"/>
    </ligand>
</feature>
<accession>A0A329BPQ5</accession>
<evidence type="ECO:0000256" key="4">
    <source>
        <dbReference type="PIRSR" id="PIRSR001365-2"/>
    </source>
</evidence>
<dbReference type="PIRSF" id="PIRSF001365">
    <property type="entry name" value="DHDPS"/>
    <property type="match status" value="1"/>
</dbReference>
<dbReference type="Gene3D" id="3.20.20.70">
    <property type="entry name" value="Aldolase class I"/>
    <property type="match status" value="1"/>
</dbReference>
<sequence length="344" mass="36929">MSTPSSRLRGAPSASGAPGIGRVLSPVLTPFNADGTPSPVRFVNHCRWLLDQDVGLAVFGTNSEANSLTVDEKRALLDALLEAGLPPERMMPGTGACALPDAIGMTRHAVASGCAGVLMLPPFFYKGVSDEGLFRGFAEVIDAVADSRLRLYLYHIPPVSQVGLSFGFIERLLARYPGVVAGIKDSGGDWQHTATLIEAFQSERFDVFAGTETTLLSTLQHGGAGCITATGNVNAAAIVALARHWRDADAEDRQQRLNDTRAIFQRYPIIAAMKAAVAWQSGDAQWTAMRAPLVELDDAQQRELREALTRDGFAMDGAARLAAGFQPQNGHEIHHRPRRETSAA</sequence>
<dbReference type="OrthoDB" id="9816489at2"/>
<dbReference type="CDD" id="cd00408">
    <property type="entry name" value="DHDPS-like"/>
    <property type="match status" value="1"/>
</dbReference>
<evidence type="ECO:0000256" key="2">
    <source>
        <dbReference type="PIRNR" id="PIRNR001365"/>
    </source>
</evidence>
<comment type="caution">
    <text evidence="6">The sequence shown here is derived from an EMBL/GenBank/DDBJ whole genome shotgun (WGS) entry which is preliminary data.</text>
</comment>
<dbReference type="AlphaFoldDB" id="A0A329BPQ5"/>
<dbReference type="SMART" id="SM01130">
    <property type="entry name" value="DHDPS"/>
    <property type="match status" value="1"/>
</dbReference>
<dbReference type="PANTHER" id="PTHR12128">
    <property type="entry name" value="DIHYDRODIPICOLINATE SYNTHASE"/>
    <property type="match status" value="1"/>
</dbReference>
<evidence type="ECO:0000256" key="3">
    <source>
        <dbReference type="PIRSR" id="PIRSR001365-1"/>
    </source>
</evidence>
<organism evidence="6 7">
    <name type="scientific">Paraburkholderia bryophila</name>
    <dbReference type="NCBI Taxonomy" id="420952"/>
    <lineage>
        <taxon>Bacteria</taxon>
        <taxon>Pseudomonadati</taxon>
        <taxon>Pseudomonadota</taxon>
        <taxon>Betaproteobacteria</taxon>
        <taxon>Burkholderiales</taxon>
        <taxon>Burkholderiaceae</taxon>
        <taxon>Paraburkholderia</taxon>
    </lineage>
</organism>
<dbReference type="InterPro" id="IPR002220">
    <property type="entry name" value="DapA-like"/>
</dbReference>
<dbReference type="EMBL" id="QLTK01000032">
    <property type="protein sequence ID" value="RAS20974.1"/>
    <property type="molecule type" value="Genomic_DNA"/>
</dbReference>
<feature type="active site" description="Schiff-base intermediate with substrate" evidence="3">
    <location>
        <position position="184"/>
    </location>
</feature>
<dbReference type="PANTHER" id="PTHR12128:SF67">
    <property type="entry name" value="BLR3884 PROTEIN"/>
    <property type="match status" value="1"/>
</dbReference>